<dbReference type="CDD" id="cd18316">
    <property type="entry name" value="BTB_POZ_KCTD-like"/>
    <property type="match status" value="1"/>
</dbReference>
<gene>
    <name evidence="3" type="ORF">Vbra_9708</name>
</gene>
<organism evidence="3 4">
    <name type="scientific">Vitrella brassicaformis (strain CCMP3155)</name>
    <dbReference type="NCBI Taxonomy" id="1169540"/>
    <lineage>
        <taxon>Eukaryota</taxon>
        <taxon>Sar</taxon>
        <taxon>Alveolata</taxon>
        <taxon>Colpodellida</taxon>
        <taxon>Vitrellaceae</taxon>
        <taxon>Vitrella</taxon>
    </lineage>
</organism>
<name>A0A0G4G7R6_VITBC</name>
<feature type="compositionally biased region" description="Basic and acidic residues" evidence="1">
    <location>
        <begin position="35"/>
        <end position="52"/>
    </location>
</feature>
<dbReference type="InterPro" id="IPR011333">
    <property type="entry name" value="SKP1/BTB/POZ_sf"/>
</dbReference>
<dbReference type="Proteomes" id="UP000041254">
    <property type="component" value="Unassembled WGS sequence"/>
</dbReference>
<dbReference type="InterPro" id="IPR000210">
    <property type="entry name" value="BTB/POZ_dom"/>
</dbReference>
<dbReference type="GO" id="GO:0051260">
    <property type="term" value="P:protein homooligomerization"/>
    <property type="evidence" value="ECO:0007669"/>
    <property type="project" value="InterPro"/>
</dbReference>
<dbReference type="PANTHER" id="PTHR14499">
    <property type="entry name" value="POTASSIUM CHANNEL TETRAMERIZATION DOMAIN-CONTAINING"/>
    <property type="match status" value="1"/>
</dbReference>
<dbReference type="SMART" id="SM00225">
    <property type="entry name" value="BTB"/>
    <property type="match status" value="1"/>
</dbReference>
<accession>A0A0G4G7R6</accession>
<keyword evidence="4" id="KW-1185">Reference proteome</keyword>
<dbReference type="Pfam" id="PF02214">
    <property type="entry name" value="BTB_2"/>
    <property type="match status" value="1"/>
</dbReference>
<sequence length="366" mass="40213">MAKKHPPPSSSPSSPNRISEPAVTPGPPATPASHTSERRNESSDKHDNKRDGATQMDRQGAVDGEGEGEGEGAMSSERPGTPSSSSGGCEEDVIELNVGGERMSVLRSTLCQCETSLLTSMFSGRWEAAVKRDKQGSVFLDFDPDCFKALLNFLRNKRIEGPGRPAPRPIIPKEKQGEFGHLLQYLGMTDYLFPFEYHFKVISGAMRLSERCVRHAGDRYSCAIMQPPVNQTRDATVYFKAKVHQLGSVPQLFIGLIGSTEGLQNNHSVVPHATCYGWGGMEVIQGGRDTGCIEGWGKWREGDVAVVRYSGRSGLLAMVHRRMLEGPQLYKIPGLPRSHQDWYICVSMVNSGDTVEIMPTDPTEEF</sequence>
<dbReference type="OrthoDB" id="434689at2759"/>
<dbReference type="VEuPathDB" id="CryptoDB:Vbra_9708"/>
<proteinExistence type="predicted"/>
<reference evidence="3 4" key="1">
    <citation type="submission" date="2014-11" db="EMBL/GenBank/DDBJ databases">
        <authorList>
            <person name="Zhu J."/>
            <person name="Qi W."/>
            <person name="Song R."/>
        </authorList>
    </citation>
    <scope>NUCLEOTIDE SEQUENCE [LARGE SCALE GENOMIC DNA]</scope>
</reference>
<dbReference type="PANTHER" id="PTHR14499:SF136">
    <property type="entry name" value="GH08630P"/>
    <property type="match status" value="1"/>
</dbReference>
<feature type="domain" description="BTB" evidence="2">
    <location>
        <begin position="92"/>
        <end position="203"/>
    </location>
</feature>
<feature type="compositionally biased region" description="Low complexity" evidence="1">
    <location>
        <begin position="75"/>
        <end position="88"/>
    </location>
</feature>
<dbReference type="EMBL" id="CDMY01000586">
    <property type="protein sequence ID" value="CEM24660.1"/>
    <property type="molecule type" value="Genomic_DNA"/>
</dbReference>
<feature type="region of interest" description="Disordered" evidence="1">
    <location>
        <begin position="1"/>
        <end position="90"/>
    </location>
</feature>
<dbReference type="Gene3D" id="3.30.710.10">
    <property type="entry name" value="Potassium Channel Kv1.1, Chain A"/>
    <property type="match status" value="1"/>
</dbReference>
<dbReference type="InParanoid" id="A0A0G4G7R6"/>
<dbReference type="InterPro" id="IPR003131">
    <property type="entry name" value="T1-type_BTB"/>
</dbReference>
<evidence type="ECO:0000259" key="2">
    <source>
        <dbReference type="SMART" id="SM00225"/>
    </source>
</evidence>
<evidence type="ECO:0000313" key="3">
    <source>
        <dbReference type="EMBL" id="CEM24660.1"/>
    </source>
</evidence>
<dbReference type="AlphaFoldDB" id="A0A0G4G7R6"/>
<evidence type="ECO:0000256" key="1">
    <source>
        <dbReference type="SAM" id="MobiDB-lite"/>
    </source>
</evidence>
<protein>
    <recommendedName>
        <fullName evidence="2">BTB domain-containing protein</fullName>
    </recommendedName>
</protein>
<evidence type="ECO:0000313" key="4">
    <source>
        <dbReference type="Proteomes" id="UP000041254"/>
    </source>
</evidence>
<dbReference type="SUPFAM" id="SSF54695">
    <property type="entry name" value="POZ domain"/>
    <property type="match status" value="1"/>
</dbReference>